<evidence type="ECO:0000256" key="8">
    <source>
        <dbReference type="SAM" id="MobiDB-lite"/>
    </source>
</evidence>
<dbReference type="FunFam" id="3.30.460.10:FF:000026">
    <property type="entry name" value="Protein Iojap, chloroplastic"/>
    <property type="match status" value="1"/>
</dbReference>
<keyword evidence="3" id="KW-0150">Chloroplast</keyword>
<dbReference type="PANTHER" id="PTHR21043:SF2">
    <property type="entry name" value="PROTEIN IOJAP, CHLOROPLASTIC"/>
    <property type="match status" value="1"/>
</dbReference>
<feature type="region of interest" description="Disordered" evidence="8">
    <location>
        <begin position="246"/>
        <end position="278"/>
    </location>
</feature>
<dbReference type="InterPro" id="IPR043519">
    <property type="entry name" value="NT_sf"/>
</dbReference>
<comment type="subunit">
    <text evidence="6">Interacts with chloroplast ribosomal protein uL14c (rpl14).</text>
</comment>
<dbReference type="InterPro" id="IPR004394">
    <property type="entry name" value="Iojap/RsfS/C7orf30"/>
</dbReference>
<keyword evidence="10" id="KW-1185">Reference proteome</keyword>
<evidence type="ECO:0000256" key="5">
    <source>
        <dbReference type="ARBA" id="ARBA00022946"/>
    </source>
</evidence>
<dbReference type="GO" id="GO:0043023">
    <property type="term" value="F:ribosomal large subunit binding"/>
    <property type="evidence" value="ECO:0007669"/>
    <property type="project" value="TreeGrafter"/>
</dbReference>
<evidence type="ECO:0000256" key="1">
    <source>
        <dbReference type="ARBA" id="ARBA00004229"/>
    </source>
</evidence>
<comment type="subcellular location">
    <subcellularLocation>
        <location evidence="1">Plastid</location>
        <location evidence="1">Chloroplast</location>
    </subcellularLocation>
</comment>
<evidence type="ECO:0000256" key="6">
    <source>
        <dbReference type="ARBA" id="ARBA00061915"/>
    </source>
</evidence>
<keyword evidence="5" id="KW-0809">Transit peptide</keyword>
<evidence type="ECO:0000256" key="4">
    <source>
        <dbReference type="ARBA" id="ARBA00022640"/>
    </source>
</evidence>
<keyword evidence="4" id="KW-0934">Plastid</keyword>
<evidence type="ECO:0000256" key="3">
    <source>
        <dbReference type="ARBA" id="ARBA00022528"/>
    </source>
</evidence>
<name>A0A803NAT6_CHEQI</name>
<dbReference type="HAMAP" id="MF_01477">
    <property type="entry name" value="Iojap_RsfS"/>
    <property type="match status" value="1"/>
</dbReference>
<reference evidence="9" key="1">
    <citation type="journal article" date="2017" name="Nature">
        <title>The genome of Chenopodium quinoa.</title>
        <authorList>
            <person name="Jarvis D.E."/>
            <person name="Ho Y.S."/>
            <person name="Lightfoot D.J."/>
            <person name="Schmoeckel S.M."/>
            <person name="Li B."/>
            <person name="Borm T.J.A."/>
            <person name="Ohyanagi H."/>
            <person name="Mineta K."/>
            <person name="Michell C.T."/>
            <person name="Saber N."/>
            <person name="Kharbatia N.M."/>
            <person name="Rupper R.R."/>
            <person name="Sharp A.R."/>
            <person name="Dally N."/>
            <person name="Boughton B.A."/>
            <person name="Woo Y.H."/>
            <person name="Gao G."/>
            <person name="Schijlen E.G.W.M."/>
            <person name="Guo X."/>
            <person name="Momin A.A."/>
            <person name="Negrao S."/>
            <person name="Al-Babili S."/>
            <person name="Gehring C."/>
            <person name="Roessner U."/>
            <person name="Jung C."/>
            <person name="Murphy K."/>
            <person name="Arold S.T."/>
            <person name="Gojobori T."/>
            <person name="van der Linden C.G."/>
            <person name="van Loo E.N."/>
            <person name="Jellen E.N."/>
            <person name="Maughan P.J."/>
            <person name="Tester M."/>
        </authorList>
    </citation>
    <scope>NUCLEOTIDE SEQUENCE [LARGE SCALE GENOMIC DNA]</scope>
    <source>
        <strain evidence="9">cv. PI 614886</strain>
    </source>
</reference>
<evidence type="ECO:0000256" key="7">
    <source>
        <dbReference type="ARBA" id="ARBA00069129"/>
    </source>
</evidence>
<dbReference type="PANTHER" id="PTHR21043">
    <property type="entry name" value="IOJAP SUPERFAMILY ORTHOLOG"/>
    <property type="match status" value="1"/>
</dbReference>
<dbReference type="AlphaFoldDB" id="A0A803NAT6"/>
<organism evidence="9 10">
    <name type="scientific">Chenopodium quinoa</name>
    <name type="common">Quinoa</name>
    <dbReference type="NCBI Taxonomy" id="63459"/>
    <lineage>
        <taxon>Eukaryota</taxon>
        <taxon>Viridiplantae</taxon>
        <taxon>Streptophyta</taxon>
        <taxon>Embryophyta</taxon>
        <taxon>Tracheophyta</taxon>
        <taxon>Spermatophyta</taxon>
        <taxon>Magnoliopsida</taxon>
        <taxon>eudicotyledons</taxon>
        <taxon>Gunneridae</taxon>
        <taxon>Pentapetalae</taxon>
        <taxon>Caryophyllales</taxon>
        <taxon>Chenopodiaceae</taxon>
        <taxon>Chenopodioideae</taxon>
        <taxon>Atripliceae</taxon>
        <taxon>Chenopodium</taxon>
    </lineage>
</organism>
<dbReference type="Pfam" id="PF02410">
    <property type="entry name" value="RsfS"/>
    <property type="match status" value="1"/>
</dbReference>
<sequence>MAHNLLNIFIPSSAINAGTLMSSPFPQLGFRGIRHFFNKCNQSMQTQNFKLSSMVSCRAIGSDINEDTDDMFDDLFEKHGKVVFRSKDQKTSGAEIDDDAESLTFAVAMAKVANEVKAADIKVLFVKPLVYWTRFFIIATAFSRPQIDAIRTKMADLAEEKFGKIPNGDLKPNSWTLLDFGDVVVHIFLPPQREFYNLEEFYGNAKSIELPFEDEKPFLRNDVPQAFMREFQWSFNGVLPAPQCKTTSEIPKPPPLAKSTTKTRNRTSEIHQHQNAKPYQRNPQALDCGLLLVFGFTRFRRWWVAGFGNLRRLG</sequence>
<dbReference type="GO" id="GO:0090071">
    <property type="term" value="P:negative regulation of ribosome biogenesis"/>
    <property type="evidence" value="ECO:0007669"/>
    <property type="project" value="TreeGrafter"/>
</dbReference>
<dbReference type="GO" id="GO:0017148">
    <property type="term" value="P:negative regulation of translation"/>
    <property type="evidence" value="ECO:0007669"/>
    <property type="project" value="TreeGrafter"/>
</dbReference>
<evidence type="ECO:0000313" key="10">
    <source>
        <dbReference type="Proteomes" id="UP000596660"/>
    </source>
</evidence>
<evidence type="ECO:0000313" key="9">
    <source>
        <dbReference type="EnsemblPlants" id="AUR62043126-RA:cds"/>
    </source>
</evidence>
<dbReference type="Proteomes" id="UP000596660">
    <property type="component" value="Unplaced"/>
</dbReference>
<dbReference type="NCBIfam" id="TIGR00090">
    <property type="entry name" value="rsfS_iojap_ybeB"/>
    <property type="match status" value="1"/>
</dbReference>
<proteinExistence type="inferred from homology"/>
<dbReference type="GO" id="GO:0042644">
    <property type="term" value="C:chloroplast nucleoid"/>
    <property type="evidence" value="ECO:0007669"/>
    <property type="project" value="EnsemblPlants"/>
</dbReference>
<dbReference type="GO" id="GO:0000427">
    <property type="term" value="C:plastid-encoded plastid RNA polymerase complex"/>
    <property type="evidence" value="ECO:0007669"/>
    <property type="project" value="EnsemblPlants"/>
</dbReference>
<dbReference type="Gene3D" id="3.30.460.10">
    <property type="entry name" value="Beta Polymerase, domain 2"/>
    <property type="match status" value="1"/>
</dbReference>
<evidence type="ECO:0000256" key="2">
    <source>
        <dbReference type="ARBA" id="ARBA00010574"/>
    </source>
</evidence>
<protein>
    <recommendedName>
        <fullName evidence="7">Protein Iojap, chloroplastic</fullName>
    </recommendedName>
</protein>
<dbReference type="SUPFAM" id="SSF81301">
    <property type="entry name" value="Nucleotidyltransferase"/>
    <property type="match status" value="1"/>
</dbReference>
<reference evidence="9" key="2">
    <citation type="submission" date="2021-03" db="UniProtKB">
        <authorList>
            <consortium name="EnsemblPlants"/>
        </authorList>
    </citation>
    <scope>IDENTIFICATION</scope>
</reference>
<dbReference type="Gramene" id="AUR62043126-RA">
    <property type="protein sequence ID" value="AUR62043126-RA:cds"/>
    <property type="gene ID" value="AUR62043126"/>
</dbReference>
<comment type="similarity">
    <text evidence="2">Belongs to the Iojap/RsfS family.</text>
</comment>
<accession>A0A803NAT6</accession>
<dbReference type="EnsemblPlants" id="AUR62043126-RA">
    <property type="protein sequence ID" value="AUR62043126-RA:cds"/>
    <property type="gene ID" value="AUR62043126"/>
</dbReference>